<comment type="caution">
    <text evidence="1">The sequence shown here is derived from an EMBL/GenBank/DDBJ whole genome shotgun (WGS) entry which is preliminary data.</text>
</comment>
<dbReference type="EMBL" id="LJHD01000139">
    <property type="protein sequence ID" value="ONI43618.1"/>
    <property type="molecule type" value="Genomic_DNA"/>
</dbReference>
<accession>A0ACC8XHI6</accession>
<proteinExistence type="predicted"/>
<gene>
    <name evidence="1" type="ORF">AN640_06235</name>
</gene>
<dbReference type="Proteomes" id="UP000188637">
    <property type="component" value="Unassembled WGS sequence"/>
</dbReference>
<evidence type="ECO:0000313" key="2">
    <source>
        <dbReference type="Proteomes" id="UP000188637"/>
    </source>
</evidence>
<reference evidence="1" key="1">
    <citation type="submission" date="2016-08" db="EMBL/GenBank/DDBJ databases">
        <authorList>
            <person name="Ngugi D.K."/>
            <person name="Miyake S."/>
            <person name="Stingl U."/>
        </authorList>
    </citation>
    <scope>NUCLEOTIDE SEQUENCE</scope>
    <source>
        <strain evidence="1">SCG-D08WGA-EpuloA1</strain>
    </source>
</reference>
<keyword evidence="2" id="KW-1185">Reference proteome</keyword>
<evidence type="ECO:0000313" key="1">
    <source>
        <dbReference type="EMBL" id="ONI43618.1"/>
    </source>
</evidence>
<protein>
    <submittedName>
        <fullName evidence="1">YgiQ family radical SAM protein</fullName>
    </submittedName>
</protein>
<sequence length="594" mass="67952">MFLPIDKKDLEKRNIDQVDFVLVTGDAYVDHSSFGTAVVGRVLERYGYTVAILAQPKYKSCEDFKRFGKPRLAFLIGSGNIDSMVNHYSVSKKRRKKDVYTAGGEMDKRPDRAVIVYSQKAKEAYKDVPIIIGGIEASLRRLSHYDYWDNKVRKSILLDAKADLLLYGMSEKSVIEVAEALDSGIDIKYLCFIKGTVFKTKDLSAIYDGIMLPSFEEVFTSKTMYAKSFVIQNDNTDPFIAKPIIEDYGTQGYVVQNPPSLPLTTQELDDIHDLPFMNLPHPIYKEEIAAIKEIQFSITSNRGCFGSCSFCAITFHQGRIVQGRSRNSMVKEATNMTMHQDFKGYIHDVGGPTANFTNGPCHKSNIKGTCSYKKCLFPQPCKNLEINHAEYIKTLRAIRNIQGIKKVFIRSGIRYDYLLKDKNSKEIVKEICEHHVSGQLRIAPEHISDNALKYMGKPSKEIYEKFVMMFETQNKEVGKEQYIVPYFMSSHPGCTLDDAIELALYLKKINYIPQQVQDFYPTPSTLSTCIYYTEMDPYTFKPVYVAKTVEEKAMQRALLQYNKKQNYNLVYKALKKAGRTELIEFLIPQKYKGR</sequence>
<name>A0ACC8XHI6_9FIRM</name>
<organism evidence="1 2">
    <name type="scientific">Candidatus Epulonipiscium fishelsonii</name>
    <dbReference type="NCBI Taxonomy" id="77094"/>
    <lineage>
        <taxon>Bacteria</taxon>
        <taxon>Bacillati</taxon>
        <taxon>Bacillota</taxon>
        <taxon>Clostridia</taxon>
        <taxon>Lachnospirales</taxon>
        <taxon>Lachnospiraceae</taxon>
        <taxon>Candidatus Epulonipiscium</taxon>
    </lineage>
</organism>